<sequence length="97" mass="10472">TYALDDRLIGLSYSGAVHPTPAVGYTWDTEFARLVSMTDGTGTTTFGYHQPGALGALKAAGEDGPWLNDTVSWSYDALGRMIEQRVGSSIEQHDYDA</sequence>
<organism evidence="1 2">
    <name type="scientific">Parazoarcus communis SWub3 = DSM 12120</name>
    <dbReference type="NCBI Taxonomy" id="1121029"/>
    <lineage>
        <taxon>Bacteria</taxon>
        <taxon>Pseudomonadati</taxon>
        <taxon>Pseudomonadota</taxon>
        <taxon>Betaproteobacteria</taxon>
        <taxon>Rhodocyclales</taxon>
        <taxon>Zoogloeaceae</taxon>
        <taxon>Parazoarcus</taxon>
    </lineage>
</organism>
<dbReference type="Gene3D" id="2.180.10.10">
    <property type="entry name" value="RHS repeat-associated core"/>
    <property type="match status" value="1"/>
</dbReference>
<accession>A0A323UR24</accession>
<evidence type="ECO:0008006" key="3">
    <source>
        <dbReference type="Google" id="ProtNLM"/>
    </source>
</evidence>
<dbReference type="AlphaFoldDB" id="A0A323UR24"/>
<gene>
    <name evidence="1" type="ORF">DNK49_23560</name>
</gene>
<protein>
    <recommendedName>
        <fullName evidence="3">RHS repeat protein</fullName>
    </recommendedName>
</protein>
<dbReference type="EMBL" id="QKOE01000164">
    <property type="protein sequence ID" value="PZA14130.1"/>
    <property type="molecule type" value="Genomic_DNA"/>
</dbReference>
<evidence type="ECO:0000313" key="1">
    <source>
        <dbReference type="EMBL" id="PZA14130.1"/>
    </source>
</evidence>
<dbReference type="Proteomes" id="UP000248259">
    <property type="component" value="Unassembled WGS sequence"/>
</dbReference>
<comment type="caution">
    <text evidence="1">The sequence shown here is derived from an EMBL/GenBank/DDBJ whole genome shotgun (WGS) entry which is preliminary data.</text>
</comment>
<evidence type="ECO:0000313" key="2">
    <source>
        <dbReference type="Proteomes" id="UP000248259"/>
    </source>
</evidence>
<keyword evidence="2" id="KW-1185">Reference proteome</keyword>
<name>A0A323UR24_9RHOO</name>
<dbReference type="RefSeq" id="WP_165843444.1">
    <property type="nucleotide sequence ID" value="NZ_QKOE01000164.1"/>
</dbReference>
<reference evidence="1 2" key="1">
    <citation type="submission" date="2018-06" db="EMBL/GenBank/DDBJ databases">
        <title>Azoarcus communis strain SWub3 genome.</title>
        <authorList>
            <person name="Zorraquino Salvo V."/>
            <person name="Toubiana D."/>
            <person name="Blumwald E."/>
        </authorList>
    </citation>
    <scope>NUCLEOTIDE SEQUENCE [LARGE SCALE GENOMIC DNA]</scope>
    <source>
        <strain evidence="1 2">SWub3</strain>
    </source>
</reference>
<feature type="non-terminal residue" evidence="1">
    <location>
        <position position="1"/>
    </location>
</feature>
<feature type="non-terminal residue" evidence="1">
    <location>
        <position position="97"/>
    </location>
</feature>
<proteinExistence type="predicted"/>